<evidence type="ECO:0000256" key="19">
    <source>
        <dbReference type="HAMAP-Rule" id="MF_00719"/>
    </source>
</evidence>
<evidence type="ECO:0000256" key="10">
    <source>
        <dbReference type="ARBA" id="ARBA00022692"/>
    </source>
</evidence>
<dbReference type="EC" id="2.7.8.26" evidence="5 19"/>
<evidence type="ECO:0000256" key="4">
    <source>
        <dbReference type="ARBA" id="ARBA00010561"/>
    </source>
</evidence>
<dbReference type="GO" id="GO:0005886">
    <property type="term" value="C:plasma membrane"/>
    <property type="evidence" value="ECO:0007669"/>
    <property type="project" value="UniProtKB-SubCell"/>
</dbReference>
<dbReference type="InterPro" id="IPR003805">
    <property type="entry name" value="CobS"/>
</dbReference>
<dbReference type="GO" id="GO:0008818">
    <property type="term" value="F:cobalamin 5'-phosphate synthase activity"/>
    <property type="evidence" value="ECO:0007669"/>
    <property type="project" value="UniProtKB-UniRule"/>
</dbReference>
<evidence type="ECO:0000256" key="16">
    <source>
        <dbReference type="ARBA" id="ARBA00032853"/>
    </source>
</evidence>
<evidence type="ECO:0000256" key="13">
    <source>
        <dbReference type="ARBA" id="ARBA00023136"/>
    </source>
</evidence>
<reference evidence="21" key="1">
    <citation type="journal article" date="2014" name="Sci. Data">
        <title>Genomes of diverse isolates of the marine cyanobacterium Prochlorococcus.</title>
        <authorList>
            <person name="Biller S."/>
            <person name="Berube P."/>
            <person name="Thompson J."/>
            <person name="Kelly L."/>
            <person name="Roggensack S."/>
            <person name="Awad L."/>
            <person name="Roache-Johnson K."/>
            <person name="Ding H."/>
            <person name="Giovannoni S.J."/>
            <person name="Moore L.R."/>
            <person name="Chisholm S.W."/>
        </authorList>
    </citation>
    <scope>NUCLEOTIDE SEQUENCE [LARGE SCALE GENOMIC DNA]</scope>
</reference>
<evidence type="ECO:0000256" key="1">
    <source>
        <dbReference type="ARBA" id="ARBA00001946"/>
    </source>
</evidence>
<comment type="catalytic activity">
    <reaction evidence="18 19">
        <text>alpha-ribazole 5'-phosphate + adenosylcob(III)inamide-GDP = adenosylcob(III)alamin 5'-phosphate + GMP + H(+)</text>
        <dbReference type="Rhea" id="RHEA:23560"/>
        <dbReference type="ChEBI" id="CHEBI:15378"/>
        <dbReference type="ChEBI" id="CHEBI:57918"/>
        <dbReference type="ChEBI" id="CHEBI:58115"/>
        <dbReference type="ChEBI" id="CHEBI:60487"/>
        <dbReference type="ChEBI" id="CHEBI:60493"/>
        <dbReference type="EC" id="2.7.8.26"/>
    </reaction>
</comment>
<evidence type="ECO:0000256" key="11">
    <source>
        <dbReference type="ARBA" id="ARBA00022842"/>
    </source>
</evidence>
<evidence type="ECO:0000256" key="15">
    <source>
        <dbReference type="ARBA" id="ARBA00032605"/>
    </source>
</evidence>
<dbReference type="EMBL" id="JNAJ01000018">
    <property type="protein sequence ID" value="KGF89894.1"/>
    <property type="molecule type" value="Genomic_DNA"/>
</dbReference>
<dbReference type="UniPathway" id="UPA00148">
    <property type="reaction ID" value="UER00238"/>
</dbReference>
<dbReference type="HAMAP" id="MF_00719">
    <property type="entry name" value="CobS"/>
    <property type="match status" value="1"/>
</dbReference>
<keyword evidence="12 19" id="KW-1133">Transmembrane helix</keyword>
<accession>A0A0A1ZNR7</accession>
<proteinExistence type="inferred from homology"/>
<evidence type="ECO:0000256" key="17">
    <source>
        <dbReference type="ARBA" id="ARBA00048623"/>
    </source>
</evidence>
<gene>
    <name evidence="19" type="primary">cobS</name>
    <name evidence="20" type="ORF">EU93_1754</name>
</gene>
<keyword evidence="9 19" id="KW-0808">Transferase</keyword>
<evidence type="ECO:0000256" key="8">
    <source>
        <dbReference type="ARBA" id="ARBA00022573"/>
    </source>
</evidence>
<evidence type="ECO:0000256" key="6">
    <source>
        <dbReference type="ARBA" id="ARBA00015850"/>
    </source>
</evidence>
<evidence type="ECO:0000256" key="7">
    <source>
        <dbReference type="ARBA" id="ARBA00022475"/>
    </source>
</evidence>
<evidence type="ECO:0000256" key="9">
    <source>
        <dbReference type="ARBA" id="ARBA00022679"/>
    </source>
</evidence>
<comment type="similarity">
    <text evidence="4 19">Belongs to the CobS family.</text>
</comment>
<dbReference type="GO" id="GO:0051073">
    <property type="term" value="F:adenosylcobinamide-GDP ribazoletransferase activity"/>
    <property type="evidence" value="ECO:0007669"/>
    <property type="project" value="UniProtKB-UniRule"/>
</dbReference>
<comment type="cofactor">
    <cofactor evidence="1 19">
        <name>Mg(2+)</name>
        <dbReference type="ChEBI" id="CHEBI:18420"/>
    </cofactor>
</comment>
<comment type="pathway">
    <text evidence="3 19">Cofactor biosynthesis; adenosylcobalamin biosynthesis; adenosylcobalamin from cob(II)yrinate a,c-diamide: step 7/7.</text>
</comment>
<evidence type="ECO:0000256" key="3">
    <source>
        <dbReference type="ARBA" id="ARBA00004663"/>
    </source>
</evidence>
<keyword evidence="10 19" id="KW-0812">Transmembrane</keyword>
<feature type="transmembrane region" description="Helical" evidence="19">
    <location>
        <begin position="133"/>
        <end position="155"/>
    </location>
</feature>
<feature type="transmembrane region" description="Helical" evidence="19">
    <location>
        <begin position="167"/>
        <end position="185"/>
    </location>
</feature>
<feature type="transmembrane region" description="Helical" evidence="19">
    <location>
        <begin position="65"/>
        <end position="84"/>
    </location>
</feature>
<dbReference type="Proteomes" id="UP000030491">
    <property type="component" value="Unassembled WGS sequence"/>
</dbReference>
<evidence type="ECO:0000256" key="2">
    <source>
        <dbReference type="ARBA" id="ARBA00004651"/>
    </source>
</evidence>
<evidence type="ECO:0000313" key="21">
    <source>
        <dbReference type="Proteomes" id="UP000030491"/>
    </source>
</evidence>
<sequence>MASGYLITGGLHLDGLMDTFDGIFAGKKKRLKAMKDSKVGSFGVQSLVFITLIQIACLLKIQNQIIFVLPICLFWGRFSNLFFIEKFEYISYKKKSINHKKFWNGFKKESLISMGFLFIFIACQLISITSQTILIKFLFLILIGIFLSYSVPNMLGKKIGGFNGDACGASVVLVETAMLFMNAILL</sequence>
<keyword evidence="13 19" id="KW-0472">Membrane</keyword>
<comment type="function">
    <text evidence="14 19">Joins adenosylcobinamide-GDP and alpha-ribazole to generate adenosylcobalamin (Ado-cobalamin). Also synthesizes adenosylcobalamin 5'-phosphate from adenosylcobinamide-GDP and alpha-ribazole 5'-phosphate.</text>
</comment>
<organism evidence="20 21">
    <name type="scientific">Prochlorococcus marinus str. MIT 9116</name>
    <dbReference type="NCBI Taxonomy" id="167544"/>
    <lineage>
        <taxon>Bacteria</taxon>
        <taxon>Bacillati</taxon>
        <taxon>Cyanobacteriota</taxon>
        <taxon>Cyanophyceae</taxon>
        <taxon>Synechococcales</taxon>
        <taxon>Prochlorococcaceae</taxon>
        <taxon>Prochlorococcus</taxon>
    </lineage>
</organism>
<feature type="transmembrane region" description="Helical" evidence="19">
    <location>
        <begin position="110"/>
        <end position="127"/>
    </location>
</feature>
<evidence type="ECO:0000256" key="18">
    <source>
        <dbReference type="ARBA" id="ARBA00049504"/>
    </source>
</evidence>
<evidence type="ECO:0000313" key="20">
    <source>
        <dbReference type="EMBL" id="KGF89894.1"/>
    </source>
</evidence>
<dbReference type="PANTHER" id="PTHR34148">
    <property type="entry name" value="ADENOSYLCOBINAMIDE-GDP RIBAZOLETRANSFERASE"/>
    <property type="match status" value="1"/>
</dbReference>
<evidence type="ECO:0000256" key="14">
    <source>
        <dbReference type="ARBA" id="ARBA00025228"/>
    </source>
</evidence>
<evidence type="ECO:0000256" key="12">
    <source>
        <dbReference type="ARBA" id="ARBA00022989"/>
    </source>
</evidence>
<keyword evidence="11 19" id="KW-0460">Magnesium</keyword>
<dbReference type="PANTHER" id="PTHR34148:SF1">
    <property type="entry name" value="ADENOSYLCOBINAMIDE-GDP RIBAZOLETRANSFERASE"/>
    <property type="match status" value="1"/>
</dbReference>
<keyword evidence="7 19" id="KW-1003">Cell membrane</keyword>
<protein>
    <recommendedName>
        <fullName evidence="6 19">Adenosylcobinamide-GDP ribazoletransferase</fullName>
        <ecNumber evidence="5 19">2.7.8.26</ecNumber>
    </recommendedName>
    <alternativeName>
        <fullName evidence="16 19">Cobalamin synthase</fullName>
    </alternativeName>
    <alternativeName>
        <fullName evidence="15 19">Cobalamin-5'-phosphate synthase</fullName>
    </alternativeName>
</protein>
<comment type="caution">
    <text evidence="20">The sequence shown here is derived from an EMBL/GenBank/DDBJ whole genome shotgun (WGS) entry which is preliminary data.</text>
</comment>
<keyword evidence="8 19" id="KW-0169">Cobalamin biosynthesis</keyword>
<dbReference type="Pfam" id="PF02654">
    <property type="entry name" value="CobS"/>
    <property type="match status" value="1"/>
</dbReference>
<dbReference type="GO" id="GO:0009236">
    <property type="term" value="P:cobalamin biosynthetic process"/>
    <property type="evidence" value="ECO:0007669"/>
    <property type="project" value="UniProtKB-UniRule"/>
</dbReference>
<name>A0A0A1ZNR7_PROMR</name>
<dbReference type="AlphaFoldDB" id="A0A0A1ZNR7"/>
<comment type="catalytic activity">
    <reaction evidence="17 19">
        <text>alpha-ribazole + adenosylcob(III)inamide-GDP = adenosylcob(III)alamin + GMP + H(+)</text>
        <dbReference type="Rhea" id="RHEA:16049"/>
        <dbReference type="ChEBI" id="CHEBI:10329"/>
        <dbReference type="ChEBI" id="CHEBI:15378"/>
        <dbReference type="ChEBI" id="CHEBI:18408"/>
        <dbReference type="ChEBI" id="CHEBI:58115"/>
        <dbReference type="ChEBI" id="CHEBI:60487"/>
        <dbReference type="EC" id="2.7.8.26"/>
    </reaction>
</comment>
<comment type="subcellular location">
    <subcellularLocation>
        <location evidence="2 19">Cell membrane</location>
        <topology evidence="2 19">Multi-pass membrane protein</topology>
    </subcellularLocation>
</comment>
<feature type="transmembrane region" description="Helical" evidence="19">
    <location>
        <begin position="39"/>
        <end position="59"/>
    </location>
</feature>
<evidence type="ECO:0000256" key="5">
    <source>
        <dbReference type="ARBA" id="ARBA00013200"/>
    </source>
</evidence>